<proteinExistence type="predicted"/>
<name>A0A2N9J717_FAGSY</name>
<evidence type="ECO:0000313" key="1">
    <source>
        <dbReference type="EMBL" id="SPD32395.1"/>
    </source>
</evidence>
<accession>A0A2N9J717</accession>
<dbReference type="EMBL" id="OIVN01006403">
    <property type="protein sequence ID" value="SPD32395.1"/>
    <property type="molecule type" value="Genomic_DNA"/>
</dbReference>
<sequence>MKHINDEVAAESTDDVTVNLNDEVAAEAILDIIADFDDEVEYSQGESSEDSDSTKVALEMKFRLRGGVNSRCYLDVVAGATDFVISTVDEIPAWDDVVEVEAIWML</sequence>
<dbReference type="AlphaFoldDB" id="A0A2N9J717"/>
<protein>
    <submittedName>
        <fullName evidence="1">Uncharacterized protein</fullName>
    </submittedName>
</protein>
<gene>
    <name evidence="1" type="ORF">FSB_LOCUS60277</name>
</gene>
<reference evidence="1" key="1">
    <citation type="submission" date="2018-02" db="EMBL/GenBank/DDBJ databases">
        <authorList>
            <person name="Cohen D.B."/>
            <person name="Kent A.D."/>
        </authorList>
    </citation>
    <scope>NUCLEOTIDE SEQUENCE</scope>
</reference>
<organism evidence="1">
    <name type="scientific">Fagus sylvatica</name>
    <name type="common">Beechnut</name>
    <dbReference type="NCBI Taxonomy" id="28930"/>
    <lineage>
        <taxon>Eukaryota</taxon>
        <taxon>Viridiplantae</taxon>
        <taxon>Streptophyta</taxon>
        <taxon>Embryophyta</taxon>
        <taxon>Tracheophyta</taxon>
        <taxon>Spermatophyta</taxon>
        <taxon>Magnoliopsida</taxon>
        <taxon>eudicotyledons</taxon>
        <taxon>Gunneridae</taxon>
        <taxon>Pentapetalae</taxon>
        <taxon>rosids</taxon>
        <taxon>fabids</taxon>
        <taxon>Fagales</taxon>
        <taxon>Fagaceae</taxon>
        <taxon>Fagus</taxon>
    </lineage>
</organism>